<name>A0A9R0JA59_SPIOL</name>
<evidence type="ECO:0000313" key="5">
    <source>
        <dbReference type="RefSeq" id="XP_021864283.1"/>
    </source>
</evidence>
<dbReference type="InterPro" id="IPR035513">
    <property type="entry name" value="Invertase/methylesterase_inhib"/>
</dbReference>
<dbReference type="AlphaFoldDB" id="A0A9R0JA59"/>
<reference evidence="5" key="2">
    <citation type="submission" date="2025-08" db="UniProtKB">
        <authorList>
            <consortium name="RefSeq"/>
        </authorList>
    </citation>
    <scope>IDENTIFICATION</scope>
    <source>
        <tissue evidence="5">Leaf</tissue>
    </source>
</reference>
<keyword evidence="4" id="KW-1185">Reference proteome</keyword>
<gene>
    <name evidence="5" type="primary">LOC110803119</name>
</gene>
<evidence type="ECO:0000259" key="3">
    <source>
        <dbReference type="SMART" id="SM00856"/>
    </source>
</evidence>
<dbReference type="GO" id="GO:0009505">
    <property type="term" value="C:plant-type cell wall"/>
    <property type="evidence" value="ECO:0000318"/>
    <property type="project" value="GO_Central"/>
</dbReference>
<dbReference type="SMART" id="SM00856">
    <property type="entry name" value="PMEI"/>
    <property type="match status" value="1"/>
</dbReference>
<accession>A0A9R0JA59</accession>
<feature type="domain" description="Pectinesterase inhibitor" evidence="3">
    <location>
        <begin position="30"/>
        <end position="191"/>
    </location>
</feature>
<dbReference type="GO" id="GO:0009827">
    <property type="term" value="P:plant-type cell wall modification"/>
    <property type="evidence" value="ECO:0000318"/>
    <property type="project" value="GO_Central"/>
</dbReference>
<evidence type="ECO:0000313" key="4">
    <source>
        <dbReference type="Proteomes" id="UP000813463"/>
    </source>
</evidence>
<feature type="chain" id="PRO_5040371501" evidence="2">
    <location>
        <begin position="25"/>
        <end position="209"/>
    </location>
</feature>
<evidence type="ECO:0000256" key="1">
    <source>
        <dbReference type="ARBA" id="ARBA00022729"/>
    </source>
</evidence>
<dbReference type="Pfam" id="PF04043">
    <property type="entry name" value="PMEI"/>
    <property type="match status" value="1"/>
</dbReference>
<dbReference type="Proteomes" id="UP000813463">
    <property type="component" value="Chromosome 2"/>
</dbReference>
<organism evidence="4 5">
    <name type="scientific">Spinacia oleracea</name>
    <name type="common">Spinach</name>
    <dbReference type="NCBI Taxonomy" id="3562"/>
    <lineage>
        <taxon>Eukaryota</taxon>
        <taxon>Viridiplantae</taxon>
        <taxon>Streptophyta</taxon>
        <taxon>Embryophyta</taxon>
        <taxon>Tracheophyta</taxon>
        <taxon>Spermatophyta</taxon>
        <taxon>Magnoliopsida</taxon>
        <taxon>eudicotyledons</taxon>
        <taxon>Gunneridae</taxon>
        <taxon>Pentapetalae</taxon>
        <taxon>Caryophyllales</taxon>
        <taxon>Chenopodiaceae</taxon>
        <taxon>Chenopodioideae</taxon>
        <taxon>Anserineae</taxon>
        <taxon>Spinacia</taxon>
    </lineage>
</organism>
<keyword evidence="1 2" id="KW-0732">Signal</keyword>
<evidence type="ECO:0000256" key="2">
    <source>
        <dbReference type="SAM" id="SignalP"/>
    </source>
</evidence>
<dbReference type="PANTHER" id="PTHR31080">
    <property type="entry name" value="PECTINESTERASE INHIBITOR-LIKE"/>
    <property type="match status" value="1"/>
</dbReference>
<dbReference type="GeneID" id="110803119"/>
<dbReference type="NCBIfam" id="TIGR01614">
    <property type="entry name" value="PME_inhib"/>
    <property type="match status" value="1"/>
</dbReference>
<feature type="signal peptide" evidence="2">
    <location>
        <begin position="1"/>
        <end position="24"/>
    </location>
</feature>
<dbReference type="OrthoDB" id="1430376at2759"/>
<dbReference type="KEGG" id="soe:110803119"/>
<dbReference type="RefSeq" id="XP_021864283.1">
    <property type="nucleotide sequence ID" value="XM_022008591.2"/>
</dbReference>
<dbReference type="InterPro" id="IPR051955">
    <property type="entry name" value="PME_Inhibitor"/>
</dbReference>
<dbReference type="GO" id="GO:0004857">
    <property type="term" value="F:enzyme inhibitor activity"/>
    <property type="evidence" value="ECO:0000318"/>
    <property type="project" value="GO_Central"/>
</dbReference>
<dbReference type="PANTHER" id="PTHR31080:SF207">
    <property type="entry name" value="PECTINESTERASE INHIBITOR 9"/>
    <property type="match status" value="1"/>
</dbReference>
<proteinExistence type="predicted"/>
<dbReference type="SUPFAM" id="SSF101148">
    <property type="entry name" value="Plant invertase/pectin methylesterase inhibitor"/>
    <property type="match status" value="1"/>
</dbReference>
<dbReference type="InterPro" id="IPR006501">
    <property type="entry name" value="Pectinesterase_inhib_dom"/>
</dbReference>
<dbReference type="Gene3D" id="1.20.140.40">
    <property type="entry name" value="Invertase/pectin methylesterase inhibitor family protein"/>
    <property type="match status" value="1"/>
</dbReference>
<dbReference type="CDD" id="cd15798">
    <property type="entry name" value="PMEI-like_3"/>
    <property type="match status" value="1"/>
</dbReference>
<reference evidence="4" key="1">
    <citation type="journal article" date="2021" name="Nat. Commun.">
        <title>Genomic analyses provide insights into spinach domestication and the genetic basis of agronomic traits.</title>
        <authorList>
            <person name="Cai X."/>
            <person name="Sun X."/>
            <person name="Xu C."/>
            <person name="Sun H."/>
            <person name="Wang X."/>
            <person name="Ge C."/>
            <person name="Zhang Z."/>
            <person name="Wang Q."/>
            <person name="Fei Z."/>
            <person name="Jiao C."/>
            <person name="Wang Q."/>
        </authorList>
    </citation>
    <scope>NUCLEOTIDE SEQUENCE [LARGE SCALE GENOMIC DNA]</scope>
    <source>
        <strain evidence="4">cv. Varoflay</strain>
    </source>
</reference>
<protein>
    <submittedName>
        <fullName evidence="5">Pectinesterase inhibitor 11-like</fullName>
    </submittedName>
</protein>
<sequence>MARYTIPLLFLSLSLLLLGGSVESCRRCSRARAFIIASCSTTSYPKVCEKSLYKYVNSTNLSHRQLAQIALKVSLTEARFTRSYLTKLSTRLKIAHWEEAQAIGDCIDQINDSVAQLRLSLRELQKCGEKVGVDDFLWYMSNVETWASTALTDQINCAAAFEGNVHGKIVRNRVRAKVEGVTQVTSNALALVNRFVTRHRFTRGTHLSP</sequence>